<keyword evidence="3" id="KW-1185">Reference proteome</keyword>
<accession>A0A834YFK4</accession>
<dbReference type="AlphaFoldDB" id="A0A834YFK4"/>
<name>A0A834YFK4_TETSI</name>
<sequence>MTKKMVATRTDKMGMIVVAMMVGDHTHGGNTNGQDGDDGDDSGGNDGGRSYASCNSLLRVFVLALCEADGPLTLAQAEQEKEYPEDLPLALPEMEHEEAPVDMSTMQALDNAREIHKIKGSIIAIFESLKSLTMAQASNRPIL</sequence>
<evidence type="ECO:0000313" key="2">
    <source>
        <dbReference type="EMBL" id="KAF8378932.1"/>
    </source>
</evidence>
<protein>
    <submittedName>
        <fullName evidence="2">Uncharacterized protein</fullName>
    </submittedName>
</protein>
<comment type="caution">
    <text evidence="2">The sequence shown here is derived from an EMBL/GenBank/DDBJ whole genome shotgun (WGS) entry which is preliminary data.</text>
</comment>
<feature type="region of interest" description="Disordered" evidence="1">
    <location>
        <begin position="25"/>
        <end position="48"/>
    </location>
</feature>
<evidence type="ECO:0000256" key="1">
    <source>
        <dbReference type="SAM" id="MobiDB-lite"/>
    </source>
</evidence>
<evidence type="ECO:0000313" key="3">
    <source>
        <dbReference type="Proteomes" id="UP000655225"/>
    </source>
</evidence>
<proteinExistence type="predicted"/>
<dbReference type="EMBL" id="JABCRI010000022">
    <property type="protein sequence ID" value="KAF8378932.1"/>
    <property type="molecule type" value="Genomic_DNA"/>
</dbReference>
<reference evidence="2 3" key="1">
    <citation type="submission" date="2020-04" db="EMBL/GenBank/DDBJ databases">
        <title>Plant Genome Project.</title>
        <authorList>
            <person name="Zhang R.-G."/>
        </authorList>
    </citation>
    <scope>NUCLEOTIDE SEQUENCE [LARGE SCALE GENOMIC DNA]</scope>
    <source>
        <strain evidence="2">YNK0</strain>
        <tissue evidence="2">Leaf</tissue>
    </source>
</reference>
<organism evidence="2 3">
    <name type="scientific">Tetracentron sinense</name>
    <name type="common">Spur-leaf</name>
    <dbReference type="NCBI Taxonomy" id="13715"/>
    <lineage>
        <taxon>Eukaryota</taxon>
        <taxon>Viridiplantae</taxon>
        <taxon>Streptophyta</taxon>
        <taxon>Embryophyta</taxon>
        <taxon>Tracheophyta</taxon>
        <taxon>Spermatophyta</taxon>
        <taxon>Magnoliopsida</taxon>
        <taxon>Trochodendrales</taxon>
        <taxon>Trochodendraceae</taxon>
        <taxon>Tetracentron</taxon>
    </lineage>
</organism>
<dbReference type="Proteomes" id="UP000655225">
    <property type="component" value="Unassembled WGS sequence"/>
</dbReference>
<gene>
    <name evidence="2" type="ORF">HHK36_028357</name>
</gene>